<dbReference type="InterPro" id="IPR012677">
    <property type="entry name" value="Nucleotide-bd_a/b_plait_sf"/>
</dbReference>
<gene>
    <name evidence="10" type="primary">mRpL23</name>
    <name evidence="10" type="ORF">GWK47_049411</name>
</gene>
<keyword evidence="9" id="KW-0812">Transmembrane</keyword>
<dbReference type="GO" id="GO:0032543">
    <property type="term" value="P:mitochondrial translation"/>
    <property type="evidence" value="ECO:0007669"/>
    <property type="project" value="TreeGrafter"/>
</dbReference>
<evidence type="ECO:0000313" key="10">
    <source>
        <dbReference type="EMBL" id="KAG0719962.1"/>
    </source>
</evidence>
<organism evidence="10 11">
    <name type="scientific">Chionoecetes opilio</name>
    <name type="common">Atlantic snow crab</name>
    <name type="synonym">Cancer opilio</name>
    <dbReference type="NCBI Taxonomy" id="41210"/>
    <lineage>
        <taxon>Eukaryota</taxon>
        <taxon>Metazoa</taxon>
        <taxon>Ecdysozoa</taxon>
        <taxon>Arthropoda</taxon>
        <taxon>Crustacea</taxon>
        <taxon>Multicrustacea</taxon>
        <taxon>Malacostraca</taxon>
        <taxon>Eumalacostraca</taxon>
        <taxon>Eucarida</taxon>
        <taxon>Decapoda</taxon>
        <taxon>Pleocyemata</taxon>
        <taxon>Brachyura</taxon>
        <taxon>Eubrachyura</taxon>
        <taxon>Majoidea</taxon>
        <taxon>Majidae</taxon>
        <taxon>Chionoecetes</taxon>
    </lineage>
</organism>
<keyword evidence="4" id="KW-0496">Mitochondrion</keyword>
<evidence type="ECO:0000256" key="5">
    <source>
        <dbReference type="ARBA" id="ARBA00023274"/>
    </source>
</evidence>
<keyword evidence="3 10" id="KW-0689">Ribosomal protein</keyword>
<dbReference type="Proteomes" id="UP000770661">
    <property type="component" value="Unassembled WGS sequence"/>
</dbReference>
<dbReference type="OrthoDB" id="67317at2759"/>
<evidence type="ECO:0000256" key="7">
    <source>
        <dbReference type="ARBA" id="ARBA00039977"/>
    </source>
</evidence>
<sequence length="168" mass="19188">MSSRLYPLYQRGNPQLRVFLPNFVMKLVKPRDPQPANVVQFQVSVEMTKFDIKNYLEKIYNIPVENIVTHVRMGKFSRSKIGKYVIKDDDYKVVYVTLGIMAILFLVKSPAFIEDLNIPEEAHHSAPAFIEALDKSYKTTALNCGIAAGMYVITLIISGWQVMVNKRS</sequence>
<protein>
    <recommendedName>
        <fullName evidence="7">Large ribosomal subunit protein uL23m</fullName>
    </recommendedName>
    <alternativeName>
        <fullName evidence="8">39S ribosomal protein L23, mitochondrial</fullName>
    </alternativeName>
</protein>
<dbReference type="Gene3D" id="3.30.70.330">
    <property type="match status" value="1"/>
</dbReference>
<comment type="subunit">
    <text evidence="6">Component of the mitochondrial ribosome large subunit (39S) which comprises a 16S rRNA and about 50 distinct proteins.</text>
</comment>
<dbReference type="InterPro" id="IPR012678">
    <property type="entry name" value="Ribosomal_uL23/eL15/eS24_sf"/>
</dbReference>
<dbReference type="SUPFAM" id="SSF54189">
    <property type="entry name" value="Ribosomal proteins S24e, L23 and L15e"/>
    <property type="match status" value="1"/>
</dbReference>
<feature type="transmembrane region" description="Helical" evidence="9">
    <location>
        <begin position="140"/>
        <end position="163"/>
    </location>
</feature>
<keyword evidence="9" id="KW-1133">Transmembrane helix</keyword>
<evidence type="ECO:0000313" key="11">
    <source>
        <dbReference type="Proteomes" id="UP000770661"/>
    </source>
</evidence>
<dbReference type="EMBL" id="JACEEZ010013580">
    <property type="protein sequence ID" value="KAG0719962.1"/>
    <property type="molecule type" value="Genomic_DNA"/>
</dbReference>
<dbReference type="GO" id="GO:0005762">
    <property type="term" value="C:mitochondrial large ribosomal subunit"/>
    <property type="evidence" value="ECO:0007669"/>
    <property type="project" value="TreeGrafter"/>
</dbReference>
<evidence type="ECO:0000256" key="6">
    <source>
        <dbReference type="ARBA" id="ARBA00038782"/>
    </source>
</evidence>
<evidence type="ECO:0000256" key="4">
    <source>
        <dbReference type="ARBA" id="ARBA00023128"/>
    </source>
</evidence>
<proteinExistence type="inferred from homology"/>
<keyword evidence="11" id="KW-1185">Reference proteome</keyword>
<dbReference type="Pfam" id="PF00276">
    <property type="entry name" value="Ribosomal_L23"/>
    <property type="match status" value="1"/>
</dbReference>
<comment type="caution">
    <text evidence="10">The sequence shown here is derived from an EMBL/GenBank/DDBJ whole genome shotgun (WGS) entry which is preliminary data.</text>
</comment>
<reference evidence="10" key="1">
    <citation type="submission" date="2020-07" db="EMBL/GenBank/DDBJ databases">
        <title>The High-quality genome of the commercially important snow crab, Chionoecetes opilio.</title>
        <authorList>
            <person name="Jeong J.-H."/>
            <person name="Ryu S."/>
        </authorList>
    </citation>
    <scope>NUCLEOTIDE SEQUENCE</scope>
    <source>
        <strain evidence="10">MADBK_172401_WGS</strain>
        <tissue evidence="10">Digestive gland</tissue>
    </source>
</reference>
<comment type="subcellular location">
    <subcellularLocation>
        <location evidence="1">Mitochondrion</location>
    </subcellularLocation>
</comment>
<evidence type="ECO:0000256" key="8">
    <source>
        <dbReference type="ARBA" id="ARBA00041375"/>
    </source>
</evidence>
<dbReference type="PANTHER" id="PTHR12059">
    <property type="entry name" value="RIBOSOMAL PROTEIN L23-RELATED"/>
    <property type="match status" value="1"/>
</dbReference>
<dbReference type="PANTHER" id="PTHR12059:SF5">
    <property type="entry name" value="LARGE RIBOSOMAL SUBUNIT PROTEIN UL23M"/>
    <property type="match status" value="1"/>
</dbReference>
<comment type="similarity">
    <text evidence="2">Belongs to the universal ribosomal protein uL23 family.</text>
</comment>
<feature type="transmembrane region" description="Helical" evidence="9">
    <location>
        <begin position="93"/>
        <end position="113"/>
    </location>
</feature>
<dbReference type="AlphaFoldDB" id="A0A8J4Y3G8"/>
<dbReference type="GO" id="GO:0003735">
    <property type="term" value="F:structural constituent of ribosome"/>
    <property type="evidence" value="ECO:0007669"/>
    <property type="project" value="InterPro"/>
</dbReference>
<evidence type="ECO:0000256" key="3">
    <source>
        <dbReference type="ARBA" id="ARBA00022980"/>
    </source>
</evidence>
<dbReference type="FunFam" id="3.30.70.330:FF:000284">
    <property type="entry name" value="39S ribosomal protein L23, mitochondrial"/>
    <property type="match status" value="1"/>
</dbReference>
<keyword evidence="5" id="KW-0687">Ribonucleoprotein</keyword>
<evidence type="ECO:0000256" key="2">
    <source>
        <dbReference type="ARBA" id="ARBA00006700"/>
    </source>
</evidence>
<keyword evidence="9" id="KW-0472">Membrane</keyword>
<evidence type="ECO:0000256" key="9">
    <source>
        <dbReference type="SAM" id="Phobius"/>
    </source>
</evidence>
<accession>A0A8J4Y3G8</accession>
<evidence type="ECO:0000256" key="1">
    <source>
        <dbReference type="ARBA" id="ARBA00004173"/>
    </source>
</evidence>
<dbReference type="InterPro" id="IPR013025">
    <property type="entry name" value="Ribosomal_uL23-like"/>
</dbReference>
<name>A0A8J4Y3G8_CHIOP</name>